<feature type="domain" description="N-acetyltransferase" evidence="1">
    <location>
        <begin position="30"/>
        <end position="206"/>
    </location>
</feature>
<dbReference type="InterPro" id="IPR000182">
    <property type="entry name" value="GNAT_dom"/>
</dbReference>
<organism evidence="2 3">
    <name type="scientific">Pseudoalteromonas aurantia</name>
    <dbReference type="NCBI Taxonomy" id="43654"/>
    <lineage>
        <taxon>Bacteria</taxon>
        <taxon>Pseudomonadati</taxon>
        <taxon>Pseudomonadota</taxon>
        <taxon>Gammaproteobacteria</taxon>
        <taxon>Alteromonadales</taxon>
        <taxon>Pseudoalteromonadaceae</taxon>
        <taxon>Pseudoalteromonas</taxon>
    </lineage>
</organism>
<dbReference type="InterPro" id="IPR016181">
    <property type="entry name" value="Acyl_CoA_acyltransferase"/>
</dbReference>
<reference evidence="3" key="2">
    <citation type="submission" date="2019-06" db="EMBL/GenBank/DDBJ databases">
        <title>Co-occurence of chitin degradation, pigmentation and bioactivity in marine Pseudoalteromonas.</title>
        <authorList>
            <person name="Sonnenschein E.C."/>
            <person name="Bech P.K."/>
        </authorList>
    </citation>
    <scope>NUCLEOTIDE SEQUENCE [LARGE SCALE GENOMIC DNA]</scope>
    <source>
        <strain evidence="3">S3790</strain>
    </source>
</reference>
<comment type="caution">
    <text evidence="2">The sequence shown here is derived from an EMBL/GenBank/DDBJ whole genome shotgun (WGS) entry which is preliminary data.</text>
</comment>
<dbReference type="Gene3D" id="3.40.630.30">
    <property type="match status" value="1"/>
</dbReference>
<dbReference type="OrthoDB" id="187903at2"/>
<accession>A0A5S3VAX9</accession>
<dbReference type="GO" id="GO:0016747">
    <property type="term" value="F:acyltransferase activity, transferring groups other than amino-acyl groups"/>
    <property type="evidence" value="ECO:0007669"/>
    <property type="project" value="InterPro"/>
</dbReference>
<reference evidence="2 3" key="1">
    <citation type="submission" date="2018-01" db="EMBL/GenBank/DDBJ databases">
        <authorList>
            <person name="Paulsen S."/>
            <person name="Gram L.K."/>
        </authorList>
    </citation>
    <scope>NUCLEOTIDE SEQUENCE [LARGE SCALE GENOMIC DNA]</scope>
    <source>
        <strain evidence="2 3">S3790</strain>
    </source>
</reference>
<name>A0A5S3VAX9_9GAMM</name>
<evidence type="ECO:0000313" key="2">
    <source>
        <dbReference type="EMBL" id="TMO69117.1"/>
    </source>
</evidence>
<dbReference type="CDD" id="cd04301">
    <property type="entry name" value="NAT_SF"/>
    <property type="match status" value="1"/>
</dbReference>
<proteinExistence type="predicted"/>
<evidence type="ECO:0000313" key="3">
    <source>
        <dbReference type="Proteomes" id="UP000307217"/>
    </source>
</evidence>
<evidence type="ECO:0000259" key="1">
    <source>
        <dbReference type="PROSITE" id="PS51186"/>
    </source>
</evidence>
<dbReference type="Pfam" id="PF00583">
    <property type="entry name" value="Acetyltransf_1"/>
    <property type="match status" value="1"/>
</dbReference>
<sequence>MVVKKSSERFAMIQYTFDVLTGNDIIEGIDEIARLRIDIFAEYPYLYDGCMSDEVESLSKFANIKQSFMVVMKDKGHIIGLLTGLPLAHEQPAVRRPFTNSMYPLNSTFYFSEVLMYPAYRGNGFASKLFKLAEQYVSQLCTYMYIALANVVREANHLKRPSAYRPLDGMWQHFGYKPLANHICIMDWQEHGDDHETAKPLMFWIKSLSNVCQSWSQRSTPLSSMMALG</sequence>
<dbReference type="EMBL" id="PNBX01000024">
    <property type="protein sequence ID" value="TMO69117.1"/>
    <property type="molecule type" value="Genomic_DNA"/>
</dbReference>
<dbReference type="PROSITE" id="PS51186">
    <property type="entry name" value="GNAT"/>
    <property type="match status" value="1"/>
</dbReference>
<gene>
    <name evidence="2" type="ORF">CWC19_06700</name>
</gene>
<protein>
    <recommendedName>
        <fullName evidence="1">N-acetyltransferase domain-containing protein</fullName>
    </recommendedName>
</protein>
<dbReference type="AlphaFoldDB" id="A0A5S3VAX9"/>
<dbReference type="Proteomes" id="UP000307217">
    <property type="component" value="Unassembled WGS sequence"/>
</dbReference>
<dbReference type="SUPFAM" id="SSF55729">
    <property type="entry name" value="Acyl-CoA N-acyltransferases (Nat)"/>
    <property type="match status" value="1"/>
</dbReference>